<dbReference type="Proteomes" id="UP000008281">
    <property type="component" value="Unassembled WGS sequence"/>
</dbReference>
<dbReference type="InterPro" id="IPR006570">
    <property type="entry name" value="SPK_dom"/>
</dbReference>
<evidence type="ECO:0000313" key="2">
    <source>
        <dbReference type="EMBL" id="EFP04402.1"/>
    </source>
</evidence>
<feature type="domain" description="SPK" evidence="1">
    <location>
        <begin position="60"/>
        <end position="170"/>
    </location>
</feature>
<accession>E3MLF2</accession>
<dbReference type="Pfam" id="PF04435">
    <property type="entry name" value="SPK"/>
    <property type="match status" value="1"/>
</dbReference>
<name>E3MLF2_CAERE</name>
<dbReference type="InParanoid" id="E3MLF2"/>
<keyword evidence="3" id="KW-1185">Reference proteome</keyword>
<evidence type="ECO:0000259" key="1">
    <source>
        <dbReference type="SMART" id="SM00583"/>
    </source>
</evidence>
<protein>
    <recommendedName>
        <fullName evidence="1">SPK domain-containing protein</fullName>
    </recommendedName>
</protein>
<gene>
    <name evidence="2" type="ORF">CRE_25679</name>
</gene>
<reference evidence="2" key="1">
    <citation type="submission" date="2007-07" db="EMBL/GenBank/DDBJ databases">
        <title>PCAP assembly of the Caenorhabditis remanei genome.</title>
        <authorList>
            <consortium name="The Caenorhabditis remanei Sequencing Consortium"/>
            <person name="Wilson R.K."/>
        </authorList>
    </citation>
    <scope>NUCLEOTIDE SEQUENCE [LARGE SCALE GENOMIC DNA]</scope>
    <source>
        <strain evidence="2">PB4641</strain>
    </source>
</reference>
<dbReference type="EMBL" id="DS268454">
    <property type="protein sequence ID" value="EFP04402.1"/>
    <property type="molecule type" value="Genomic_DNA"/>
</dbReference>
<organism evidence="3">
    <name type="scientific">Caenorhabditis remanei</name>
    <name type="common">Caenorhabditis vulgaris</name>
    <dbReference type="NCBI Taxonomy" id="31234"/>
    <lineage>
        <taxon>Eukaryota</taxon>
        <taxon>Metazoa</taxon>
        <taxon>Ecdysozoa</taxon>
        <taxon>Nematoda</taxon>
        <taxon>Chromadorea</taxon>
        <taxon>Rhabditida</taxon>
        <taxon>Rhabditina</taxon>
        <taxon>Rhabditomorpha</taxon>
        <taxon>Rhabditoidea</taxon>
        <taxon>Rhabditidae</taxon>
        <taxon>Peloderinae</taxon>
        <taxon>Caenorhabditis</taxon>
    </lineage>
</organism>
<dbReference type="AlphaFoldDB" id="E3MLF2"/>
<dbReference type="InterPro" id="IPR053315">
    <property type="entry name" value="Peptidase_C14A"/>
</dbReference>
<sequence>MKSSSHCWILIKHLPAVRQHADVEINEKRQIVKFKEKKDGGISYDNTAERDVKMLEKLDKEKTMIDLLSKMSDASEVLTNACIIRKYREITNCTDSESSIERLYNKVKSQIFKNAKFDMRTKIGMLYASKASISDEHLKELRKDGVVVLDSSKKSIRKYSSYDGSFILGKSIEDRDKRSPPCFLEELEERIGVKSVLQFLSELSRSIKLPEGPNLASMEELLIEVEKTYRTKKDKKILTSTILMLLYVELLKNVNSASAMPSATDEFVNLEKYLNVFLDSLRYIQSEEVEKYRAALKNKFSTFERTKKMVPVVDVIGTLRSVLKFVVDCIKNDKAELSEKLKK</sequence>
<dbReference type="SMART" id="SM00583">
    <property type="entry name" value="SPK"/>
    <property type="match status" value="1"/>
</dbReference>
<proteinExistence type="predicted"/>
<dbReference type="HOGENOM" id="CLU_046332_0_0_1"/>
<dbReference type="PANTHER" id="PTHR23362">
    <property type="entry name" value="L-PLASTIN-RELATED"/>
    <property type="match status" value="1"/>
</dbReference>
<evidence type="ECO:0000313" key="3">
    <source>
        <dbReference type="Proteomes" id="UP000008281"/>
    </source>
</evidence>